<evidence type="ECO:0000256" key="1">
    <source>
        <dbReference type="ARBA" id="ARBA00023122"/>
    </source>
</evidence>
<dbReference type="RefSeq" id="WP_267152551.1">
    <property type="nucleotide sequence ID" value="NZ_JAPMLT010000010.1"/>
</dbReference>
<proteinExistence type="predicted"/>
<dbReference type="Gene3D" id="3.30.70.260">
    <property type="match status" value="1"/>
</dbReference>
<dbReference type="InterPro" id="IPR046342">
    <property type="entry name" value="CBS_dom_sf"/>
</dbReference>
<name>A0ABT3X5R0_9BACL</name>
<dbReference type="CDD" id="cd04584">
    <property type="entry name" value="CBS_pair_AcuB_like"/>
    <property type="match status" value="1"/>
</dbReference>
<evidence type="ECO:0000313" key="4">
    <source>
        <dbReference type="EMBL" id="MCX7571302.1"/>
    </source>
</evidence>
<dbReference type="Gene3D" id="3.10.580.10">
    <property type="entry name" value="CBS-domain"/>
    <property type="match status" value="2"/>
</dbReference>
<dbReference type="InterPro" id="IPR000644">
    <property type="entry name" value="CBS_dom"/>
</dbReference>
<dbReference type="Pfam" id="PF00571">
    <property type="entry name" value="CBS"/>
    <property type="match status" value="2"/>
</dbReference>
<organism evidence="4 5">
    <name type="scientific">Tumebacillus lacus</name>
    <dbReference type="NCBI Taxonomy" id="2995335"/>
    <lineage>
        <taxon>Bacteria</taxon>
        <taxon>Bacillati</taxon>
        <taxon>Bacillota</taxon>
        <taxon>Bacilli</taxon>
        <taxon>Bacillales</taxon>
        <taxon>Alicyclobacillaceae</taxon>
        <taxon>Tumebacillus</taxon>
    </lineage>
</organism>
<comment type="caution">
    <text evidence="4">The sequence shown here is derived from an EMBL/GenBank/DDBJ whole genome shotgun (WGS) entry which is preliminary data.</text>
</comment>
<dbReference type="PROSITE" id="PS51371">
    <property type="entry name" value="CBS"/>
    <property type="match status" value="2"/>
</dbReference>
<dbReference type="InterPro" id="IPR051257">
    <property type="entry name" value="Diverse_CBS-Domain"/>
</dbReference>
<dbReference type="SUPFAM" id="SSF55021">
    <property type="entry name" value="ACT-like"/>
    <property type="match status" value="1"/>
</dbReference>
<evidence type="ECO:0000256" key="2">
    <source>
        <dbReference type="PROSITE-ProRule" id="PRU00703"/>
    </source>
</evidence>
<dbReference type="SMART" id="SM00116">
    <property type="entry name" value="CBS"/>
    <property type="match status" value="2"/>
</dbReference>
<feature type="domain" description="CBS" evidence="3">
    <location>
        <begin position="77"/>
        <end position="136"/>
    </location>
</feature>
<dbReference type="SUPFAM" id="SSF54631">
    <property type="entry name" value="CBS-domain pair"/>
    <property type="match status" value="1"/>
</dbReference>
<dbReference type="InterPro" id="IPR045865">
    <property type="entry name" value="ACT-like_dom_sf"/>
</dbReference>
<accession>A0ABT3X5R0</accession>
<gene>
    <name evidence="4" type="ORF">OS242_15220</name>
</gene>
<keyword evidence="1 2" id="KW-0129">CBS domain</keyword>
<dbReference type="PANTHER" id="PTHR43080">
    <property type="entry name" value="CBS DOMAIN-CONTAINING PROTEIN CBSX3, MITOCHONDRIAL"/>
    <property type="match status" value="1"/>
</dbReference>
<dbReference type="PANTHER" id="PTHR43080:SF2">
    <property type="entry name" value="CBS DOMAIN-CONTAINING PROTEIN"/>
    <property type="match status" value="1"/>
</dbReference>
<dbReference type="Proteomes" id="UP001208017">
    <property type="component" value="Unassembled WGS sequence"/>
</dbReference>
<keyword evidence="5" id="KW-1185">Reference proteome</keyword>
<reference evidence="4 5" key="1">
    <citation type="submission" date="2022-11" db="EMBL/GenBank/DDBJ databases">
        <title>Study of microbial diversity in lake waters.</title>
        <authorList>
            <person name="Zhang J."/>
        </authorList>
    </citation>
    <scope>NUCLEOTIDE SEQUENCE [LARGE SCALE GENOMIC DNA]</scope>
    <source>
        <strain evidence="4 5">DT12</strain>
    </source>
</reference>
<protein>
    <submittedName>
        <fullName evidence="4">CBS and ACT domain-containing protein</fullName>
    </submittedName>
</protein>
<sequence length="215" mass="24106">MLVESIMTENVVTLTQSMSVQDALDISKAHRVRHMPVVRDGYLVGLVSDRDLRDAKPSTLESCDDQLLRETLVDKIMVKDVHTCHRLDFVEDAAAQMHRHRIGCLPVVSQGRLVGIISERDILHTLVEMMGVNAPTSRVEIEVPDRPGMLADIADLLRARRMNTSTVMVFPSPVAGCKRIVFRVRTMDPRRFLQDIENAGYTVIHHPCASSQGEV</sequence>
<evidence type="ECO:0000259" key="3">
    <source>
        <dbReference type="PROSITE" id="PS51371"/>
    </source>
</evidence>
<dbReference type="EMBL" id="JAPMLT010000010">
    <property type="protein sequence ID" value="MCX7571302.1"/>
    <property type="molecule type" value="Genomic_DNA"/>
</dbReference>
<evidence type="ECO:0000313" key="5">
    <source>
        <dbReference type="Proteomes" id="UP001208017"/>
    </source>
</evidence>
<feature type="domain" description="CBS" evidence="3">
    <location>
        <begin position="7"/>
        <end position="62"/>
    </location>
</feature>